<dbReference type="EMBL" id="CAJVPP010001393">
    <property type="protein sequence ID" value="CAG8552653.1"/>
    <property type="molecule type" value="Genomic_DNA"/>
</dbReference>
<dbReference type="AlphaFoldDB" id="A0A9N9B2J5"/>
<proteinExistence type="predicted"/>
<evidence type="ECO:0000313" key="2">
    <source>
        <dbReference type="Proteomes" id="UP000789375"/>
    </source>
</evidence>
<feature type="non-terminal residue" evidence="1">
    <location>
        <position position="1"/>
    </location>
</feature>
<protein>
    <submittedName>
        <fullName evidence="1">1626_t:CDS:1</fullName>
    </submittedName>
</protein>
<reference evidence="1" key="1">
    <citation type="submission" date="2021-06" db="EMBL/GenBank/DDBJ databases">
        <authorList>
            <person name="Kallberg Y."/>
            <person name="Tangrot J."/>
            <person name="Rosling A."/>
        </authorList>
    </citation>
    <scope>NUCLEOTIDE SEQUENCE</scope>
    <source>
        <strain evidence="1">87-6 pot B 2015</strain>
    </source>
</reference>
<name>A0A9N9B2J5_FUNMO</name>
<organism evidence="1 2">
    <name type="scientific">Funneliformis mosseae</name>
    <name type="common">Endomycorrhizal fungus</name>
    <name type="synonym">Glomus mosseae</name>
    <dbReference type="NCBI Taxonomy" id="27381"/>
    <lineage>
        <taxon>Eukaryota</taxon>
        <taxon>Fungi</taxon>
        <taxon>Fungi incertae sedis</taxon>
        <taxon>Mucoromycota</taxon>
        <taxon>Glomeromycotina</taxon>
        <taxon>Glomeromycetes</taxon>
        <taxon>Glomerales</taxon>
        <taxon>Glomeraceae</taxon>
        <taxon>Funneliformis</taxon>
    </lineage>
</organism>
<comment type="caution">
    <text evidence="1">The sequence shown here is derived from an EMBL/GenBank/DDBJ whole genome shotgun (WGS) entry which is preliminary data.</text>
</comment>
<accession>A0A9N9B2J5</accession>
<keyword evidence="2" id="KW-1185">Reference proteome</keyword>
<dbReference type="Proteomes" id="UP000789375">
    <property type="component" value="Unassembled WGS sequence"/>
</dbReference>
<gene>
    <name evidence="1" type="ORF">FMOSSE_LOCUS6548</name>
</gene>
<sequence length="54" mass="6815">KTWRYEFWENNRVRTEKLEETKKGDKKKVLKLAMDENEYVTKLWKAIRKEERKL</sequence>
<evidence type="ECO:0000313" key="1">
    <source>
        <dbReference type="EMBL" id="CAG8552653.1"/>
    </source>
</evidence>